<dbReference type="EMBL" id="KZ819194">
    <property type="protein sequence ID" value="PWY99603.1"/>
    <property type="molecule type" value="Genomic_DNA"/>
</dbReference>
<gene>
    <name evidence="1" type="ORF">BCV70DRAFT_109992</name>
</gene>
<sequence>MLAGCTLLCPVSDFRPFQQRVPMLHRVPLTLLVPSVKNRIDSLSGHALSRVGLTVAARFCASRLYQSHSLLAQDVATQRSKPSTPTRLSARRLNTIYCILAVRRGSQACMADPLPSGSTSTPSCPHAELSKDREFFARSRQQFWLPRLCRRRSEHTNLDTDCDCRDHQRHQCKSVRMKLASYHKSHLDSDRSPASRLGHFVTDLLFKSTGPLKARSVDWVHARLLVKLSSTDTTEPCAQDVEVLCGARPRCLQEAEGDQSRKPL</sequence>
<evidence type="ECO:0000313" key="1">
    <source>
        <dbReference type="EMBL" id="PWY99603.1"/>
    </source>
</evidence>
<name>A0A317XMP4_9BASI</name>
<dbReference type="Proteomes" id="UP000246740">
    <property type="component" value="Unassembled WGS sequence"/>
</dbReference>
<evidence type="ECO:0000313" key="2">
    <source>
        <dbReference type="Proteomes" id="UP000246740"/>
    </source>
</evidence>
<keyword evidence="2" id="KW-1185">Reference proteome</keyword>
<organism evidence="1 2">
    <name type="scientific">Testicularia cyperi</name>
    <dbReference type="NCBI Taxonomy" id="1882483"/>
    <lineage>
        <taxon>Eukaryota</taxon>
        <taxon>Fungi</taxon>
        <taxon>Dikarya</taxon>
        <taxon>Basidiomycota</taxon>
        <taxon>Ustilaginomycotina</taxon>
        <taxon>Ustilaginomycetes</taxon>
        <taxon>Ustilaginales</taxon>
        <taxon>Anthracoideaceae</taxon>
        <taxon>Testicularia</taxon>
    </lineage>
</organism>
<accession>A0A317XMP4</accession>
<dbReference type="AlphaFoldDB" id="A0A317XMP4"/>
<proteinExistence type="predicted"/>
<dbReference type="InParanoid" id="A0A317XMP4"/>
<protein>
    <submittedName>
        <fullName evidence="1">Uncharacterized protein</fullName>
    </submittedName>
</protein>
<reference evidence="1 2" key="1">
    <citation type="journal article" date="2018" name="Mol. Biol. Evol.">
        <title>Broad Genomic Sampling Reveals a Smut Pathogenic Ancestry of the Fungal Clade Ustilaginomycotina.</title>
        <authorList>
            <person name="Kijpornyongpan T."/>
            <person name="Mondo S.J."/>
            <person name="Barry K."/>
            <person name="Sandor L."/>
            <person name="Lee J."/>
            <person name="Lipzen A."/>
            <person name="Pangilinan J."/>
            <person name="LaButti K."/>
            <person name="Hainaut M."/>
            <person name="Henrissat B."/>
            <person name="Grigoriev I.V."/>
            <person name="Spatafora J.W."/>
            <person name="Aime M.C."/>
        </authorList>
    </citation>
    <scope>NUCLEOTIDE SEQUENCE [LARGE SCALE GENOMIC DNA]</scope>
    <source>
        <strain evidence="1 2">MCA 3645</strain>
    </source>
</reference>